<evidence type="ECO:0000256" key="1">
    <source>
        <dbReference type="SAM" id="MobiDB-lite"/>
    </source>
</evidence>
<dbReference type="Proteomes" id="UP001164746">
    <property type="component" value="Chromosome 11"/>
</dbReference>
<proteinExistence type="predicted"/>
<gene>
    <name evidence="2" type="ORF">MAR_001035</name>
</gene>
<accession>A0ABY7FDU7</accession>
<feature type="region of interest" description="Disordered" evidence="1">
    <location>
        <begin position="122"/>
        <end position="165"/>
    </location>
</feature>
<evidence type="ECO:0000313" key="2">
    <source>
        <dbReference type="EMBL" id="WAR19197.1"/>
    </source>
</evidence>
<protein>
    <submittedName>
        <fullName evidence="2">Uncharacterized protein</fullName>
    </submittedName>
</protein>
<evidence type="ECO:0000313" key="3">
    <source>
        <dbReference type="Proteomes" id="UP001164746"/>
    </source>
</evidence>
<feature type="region of interest" description="Disordered" evidence="1">
    <location>
        <begin position="235"/>
        <end position="285"/>
    </location>
</feature>
<organism evidence="2 3">
    <name type="scientific">Mya arenaria</name>
    <name type="common">Soft-shell clam</name>
    <dbReference type="NCBI Taxonomy" id="6604"/>
    <lineage>
        <taxon>Eukaryota</taxon>
        <taxon>Metazoa</taxon>
        <taxon>Spiralia</taxon>
        <taxon>Lophotrochozoa</taxon>
        <taxon>Mollusca</taxon>
        <taxon>Bivalvia</taxon>
        <taxon>Autobranchia</taxon>
        <taxon>Heteroconchia</taxon>
        <taxon>Euheterodonta</taxon>
        <taxon>Imparidentia</taxon>
        <taxon>Neoheterodontei</taxon>
        <taxon>Myida</taxon>
        <taxon>Myoidea</taxon>
        <taxon>Myidae</taxon>
        <taxon>Mya</taxon>
    </lineage>
</organism>
<reference evidence="2" key="1">
    <citation type="submission" date="2022-11" db="EMBL/GenBank/DDBJ databases">
        <title>Centuries of genome instability and evolution in soft-shell clam transmissible cancer (bioRxiv).</title>
        <authorList>
            <person name="Hart S.F.M."/>
            <person name="Yonemitsu M.A."/>
            <person name="Giersch R.M."/>
            <person name="Beal B.F."/>
            <person name="Arriagada G."/>
            <person name="Davis B.W."/>
            <person name="Ostrander E.A."/>
            <person name="Goff S.P."/>
            <person name="Metzger M.J."/>
        </authorList>
    </citation>
    <scope>NUCLEOTIDE SEQUENCE</scope>
    <source>
        <strain evidence="2">MELC-2E11</strain>
        <tissue evidence="2">Siphon/mantle</tissue>
    </source>
</reference>
<name>A0ABY7FDU7_MYAAR</name>
<sequence length="294" mass="33636">MHVDNTTAQEQGLLTDKEIQNTLTAKRKYTVPHFTRSLAILINEENRTKTQFIRFDVFEGHIHASGPLKPLQVRNTMRPPPHSESPRIKRTNIRSESLRHRCSDQKTDEIIRFVRDLQFERQPTSMRLQKKAPLPSIGQPAPPKAGTSDSGFLDRATDSNDSDEDLMDNEIYKCTSHKRSAPIDSHFIELLTCPRSNKRSNDHQILAKSLPQSHMDIYNNNTRMPPRQNSFVRHGVPGTRHTGHTGNQRHITKQLPPLSRDTFPERPSAPSPSRTPPLSDYGFIEEEPVDYIDL</sequence>
<keyword evidence="3" id="KW-1185">Reference proteome</keyword>
<dbReference type="EMBL" id="CP111022">
    <property type="protein sequence ID" value="WAR19197.1"/>
    <property type="molecule type" value="Genomic_DNA"/>
</dbReference>